<protein>
    <submittedName>
        <fullName evidence="2">Diguanylate cyclase</fullName>
    </submittedName>
</protein>
<dbReference type="PANTHER" id="PTHR46142:SF3">
    <property type="entry name" value="F18B13.24 PROTEIN"/>
    <property type="match status" value="1"/>
</dbReference>
<dbReference type="Gene3D" id="3.10.180.10">
    <property type="entry name" value="2,3-Dihydroxybiphenyl 1,2-Dioxygenase, domain 1"/>
    <property type="match status" value="1"/>
</dbReference>
<proteinExistence type="predicted"/>
<comment type="caution">
    <text evidence="2">The sequence shown here is derived from an EMBL/GenBank/DDBJ whole genome shotgun (WGS) entry which is preliminary data.</text>
</comment>
<accession>A0ABQ1RTY8</accession>
<dbReference type="Pfam" id="PF00903">
    <property type="entry name" value="Glyoxalase"/>
    <property type="match status" value="1"/>
</dbReference>
<sequence>MNIKHIDHINIAAPEALLDKVLHFYVSILGLKVGNRPDFSRPGYWLYAADKPVVHLIENAEKQPCENSCLDHFAFRATGLNATKAWLEANNVKYRQAKVEALQQTQLFLTDPAGNGVELSFLAEPEQI</sequence>
<dbReference type="InterPro" id="IPR029068">
    <property type="entry name" value="Glyas_Bleomycin-R_OHBP_Dase"/>
</dbReference>
<dbReference type="RefSeq" id="WP_099036513.1">
    <property type="nucleotide sequence ID" value="NZ_BMGJ01000022.1"/>
</dbReference>
<dbReference type="PROSITE" id="PS51819">
    <property type="entry name" value="VOC"/>
    <property type="match status" value="1"/>
</dbReference>
<name>A0ABQ1RTY8_9ALTE</name>
<dbReference type="Proteomes" id="UP000614272">
    <property type="component" value="Unassembled WGS sequence"/>
</dbReference>
<dbReference type="EMBL" id="BMGJ01000022">
    <property type="protein sequence ID" value="GGD78745.1"/>
    <property type="molecule type" value="Genomic_DNA"/>
</dbReference>
<dbReference type="PANTHER" id="PTHR46142">
    <property type="match status" value="1"/>
</dbReference>
<dbReference type="InterPro" id="IPR004360">
    <property type="entry name" value="Glyas_Fos-R_dOase_dom"/>
</dbReference>
<reference evidence="3" key="1">
    <citation type="journal article" date="2019" name="Int. J. Syst. Evol. Microbiol.">
        <title>The Global Catalogue of Microorganisms (GCM) 10K type strain sequencing project: providing services to taxonomists for standard genome sequencing and annotation.</title>
        <authorList>
            <consortium name="The Broad Institute Genomics Platform"/>
            <consortium name="The Broad Institute Genome Sequencing Center for Infectious Disease"/>
            <person name="Wu L."/>
            <person name="Ma J."/>
        </authorList>
    </citation>
    <scope>NUCLEOTIDE SEQUENCE [LARGE SCALE GENOMIC DNA]</scope>
    <source>
        <strain evidence="3">CGMCC 1.12923</strain>
    </source>
</reference>
<dbReference type="InterPro" id="IPR037523">
    <property type="entry name" value="VOC_core"/>
</dbReference>
<dbReference type="SUPFAM" id="SSF54593">
    <property type="entry name" value="Glyoxalase/Bleomycin resistance protein/Dihydroxybiphenyl dioxygenase"/>
    <property type="match status" value="1"/>
</dbReference>
<evidence type="ECO:0000313" key="2">
    <source>
        <dbReference type="EMBL" id="GGD78745.1"/>
    </source>
</evidence>
<organism evidence="2 3">
    <name type="scientific">Lacimicrobium alkaliphilum</name>
    <dbReference type="NCBI Taxonomy" id="1526571"/>
    <lineage>
        <taxon>Bacteria</taxon>
        <taxon>Pseudomonadati</taxon>
        <taxon>Pseudomonadota</taxon>
        <taxon>Gammaproteobacteria</taxon>
        <taxon>Alteromonadales</taxon>
        <taxon>Alteromonadaceae</taxon>
        <taxon>Lacimicrobium</taxon>
    </lineage>
</organism>
<evidence type="ECO:0000313" key="3">
    <source>
        <dbReference type="Proteomes" id="UP000614272"/>
    </source>
</evidence>
<feature type="domain" description="VOC" evidence="1">
    <location>
        <begin position="5"/>
        <end position="122"/>
    </location>
</feature>
<gene>
    <name evidence="2" type="ORF">GCM10011357_37150</name>
</gene>
<evidence type="ECO:0000259" key="1">
    <source>
        <dbReference type="PROSITE" id="PS51819"/>
    </source>
</evidence>
<keyword evidence="3" id="KW-1185">Reference proteome</keyword>